<dbReference type="InterPro" id="IPR000594">
    <property type="entry name" value="ThiF_NAD_FAD-bd"/>
</dbReference>
<dbReference type="RefSeq" id="WP_051568973.1">
    <property type="nucleotide sequence ID" value="NZ_BLAX01000001.1"/>
</dbReference>
<evidence type="ECO:0000313" key="2">
    <source>
        <dbReference type="EMBL" id="GET34480.1"/>
    </source>
</evidence>
<dbReference type="GO" id="GO:0008641">
    <property type="term" value="F:ubiquitin-like modifier activating enzyme activity"/>
    <property type="evidence" value="ECO:0007669"/>
    <property type="project" value="InterPro"/>
</dbReference>
<dbReference type="GO" id="GO:0061503">
    <property type="term" value="F:tRNA threonylcarbamoyladenosine dehydratase"/>
    <property type="evidence" value="ECO:0007669"/>
    <property type="project" value="TreeGrafter"/>
</dbReference>
<dbReference type="PANTHER" id="PTHR43267:SF1">
    <property type="entry name" value="TRNA THREONYLCARBAMOYLADENOSINE DEHYDRATASE"/>
    <property type="match status" value="1"/>
</dbReference>
<dbReference type="Gene3D" id="3.40.50.720">
    <property type="entry name" value="NAD(P)-binding Rossmann-like Domain"/>
    <property type="match status" value="1"/>
</dbReference>
<protein>
    <recommendedName>
        <fullName evidence="1">THIF-type NAD/FAD binding fold domain-containing protein</fullName>
    </recommendedName>
</protein>
<dbReference type="AlphaFoldDB" id="A0A5M4B2X2"/>
<reference evidence="2 3" key="1">
    <citation type="submission" date="2019-10" db="EMBL/GenBank/DDBJ databases">
        <title>Prolixibacter strains distinguished by the presence of nitrate reductase genes were adept at nitrate-dependent anaerobic corrosion of metallic iron and carbon steel.</title>
        <authorList>
            <person name="Iino T."/>
            <person name="Shono N."/>
            <person name="Ito K."/>
            <person name="Nakamura R."/>
            <person name="Sueoka K."/>
            <person name="Harayama S."/>
            <person name="Ohkuma M."/>
        </authorList>
    </citation>
    <scope>NUCLEOTIDE SEQUENCE [LARGE SCALE GENOMIC DNA]</scope>
    <source>
        <strain evidence="2 3">JCM 13498</strain>
    </source>
</reference>
<evidence type="ECO:0000313" key="3">
    <source>
        <dbReference type="Proteomes" id="UP000391834"/>
    </source>
</evidence>
<dbReference type="InterPro" id="IPR035985">
    <property type="entry name" value="Ubiquitin-activating_enz"/>
</dbReference>
<keyword evidence="3" id="KW-1185">Reference proteome</keyword>
<evidence type="ECO:0000259" key="1">
    <source>
        <dbReference type="Pfam" id="PF00899"/>
    </source>
</evidence>
<feature type="domain" description="THIF-type NAD/FAD binding fold" evidence="1">
    <location>
        <begin position="183"/>
        <end position="339"/>
    </location>
</feature>
<dbReference type="Proteomes" id="UP000391834">
    <property type="component" value="Unassembled WGS sequence"/>
</dbReference>
<proteinExistence type="predicted"/>
<comment type="caution">
    <text evidence="2">The sequence shown here is derived from an EMBL/GenBank/DDBJ whole genome shotgun (WGS) entry which is preliminary data.</text>
</comment>
<dbReference type="Pfam" id="PF00899">
    <property type="entry name" value="ThiF"/>
    <property type="match status" value="1"/>
</dbReference>
<dbReference type="SUPFAM" id="SSF69572">
    <property type="entry name" value="Activating enzymes of the ubiquitin-like proteins"/>
    <property type="match status" value="1"/>
</dbReference>
<accession>A0A5M4B2X2</accession>
<organism evidence="2 3">
    <name type="scientific">Prolixibacter bellariivorans</name>
    <dbReference type="NCBI Taxonomy" id="314319"/>
    <lineage>
        <taxon>Bacteria</taxon>
        <taxon>Pseudomonadati</taxon>
        <taxon>Bacteroidota</taxon>
        <taxon>Bacteroidia</taxon>
        <taxon>Marinilabiliales</taxon>
        <taxon>Prolixibacteraceae</taxon>
        <taxon>Prolixibacter</taxon>
    </lineage>
</organism>
<dbReference type="EMBL" id="BLAX01000001">
    <property type="protein sequence ID" value="GET34480.1"/>
    <property type="molecule type" value="Genomic_DNA"/>
</dbReference>
<dbReference type="InterPro" id="IPR045886">
    <property type="entry name" value="ThiF/MoeB/HesA"/>
</dbReference>
<dbReference type="OrthoDB" id="9804286at2"/>
<sequence>MKIPQSKLSRKQRRQKLSKLASPTTEALKARVYTPPLPQKRLSEDLSLVGYFFPETAVSNIVDFAPFGNSSSALLYPFFNRIGANEIGLWMGPDTQKLVYSRFQSPISELLMKYPMELIGFLVEQDNYWALLSTNERILGFQEENETCFFRYVSDQFTPCETIPYTLELDVFSRNTGILETSVMKNRKAIISGCGSVGSLVALELARAGVGHFLLVDNDTLDYANICRHQCNIADVGRYKTAAVADRIHLINPGADVQQECTIIENVPGKTFEAFCTPDTIIVGCADNRQGDLYASKLATYYGFPMVSIGFWERAFAGEIFYWYPENENLACYHCFTNALGELSGRQSVNRRFYTTEEDLTKVHFMPGISADISFVTNIGIKISLDLLNRNDETYIPRVLDNLTQFTLVANTNKPEIGGKQAEMFSYPLQVTTSIEVQKRSECPYCGNSTVSHDHWA</sequence>
<name>A0A5M4B2X2_9BACT</name>
<dbReference type="GO" id="GO:0061504">
    <property type="term" value="P:cyclic threonylcarbamoyladenosine biosynthetic process"/>
    <property type="evidence" value="ECO:0007669"/>
    <property type="project" value="TreeGrafter"/>
</dbReference>
<dbReference type="PANTHER" id="PTHR43267">
    <property type="entry name" value="TRNA THREONYLCARBAMOYLADENOSINE DEHYDRATASE"/>
    <property type="match status" value="1"/>
</dbReference>
<gene>
    <name evidence="2" type="ORF">PbJCM13498_33430</name>
</gene>